<evidence type="ECO:0000313" key="3">
    <source>
        <dbReference type="EMBL" id="QKJ18839.1"/>
    </source>
</evidence>
<dbReference type="GO" id="GO:0016787">
    <property type="term" value="F:hydrolase activity"/>
    <property type="evidence" value="ECO:0007669"/>
    <property type="project" value="UniProtKB-KW"/>
</dbReference>
<evidence type="ECO:0000313" key="4">
    <source>
        <dbReference type="Proteomes" id="UP000502498"/>
    </source>
</evidence>
<protein>
    <submittedName>
        <fullName evidence="3">Alpha/beta hydrolase</fullName>
    </submittedName>
</protein>
<organism evidence="3 4">
    <name type="scientific">Microbacterium hominis</name>
    <dbReference type="NCBI Taxonomy" id="162426"/>
    <lineage>
        <taxon>Bacteria</taxon>
        <taxon>Bacillati</taxon>
        <taxon>Actinomycetota</taxon>
        <taxon>Actinomycetes</taxon>
        <taxon>Micrococcales</taxon>
        <taxon>Microbacteriaceae</taxon>
        <taxon>Microbacterium</taxon>
    </lineage>
</organism>
<dbReference type="InterPro" id="IPR000639">
    <property type="entry name" value="Epox_hydrolase-like"/>
</dbReference>
<dbReference type="PRINTS" id="PR00111">
    <property type="entry name" value="ABHYDROLASE"/>
</dbReference>
<sequence length="295" mass="32841">MDEKTVPASDAAPPLPEVAGFTHRFVDTRGLRTHVAEVGEGEPVVMLHGFPQHWWQWRIIGPALAARYRVICPDLRGSGWTRAATTRIERLSMRDDLLGLMDVMGLDRVRIVAHDMGGLPAAQMAYAAPDRVRAMIVLSVPPPFMRLTPAMLPAMRHVPKLRFHRAGRSLAYLFRPPYIAVPMSAATVETYLAPHRDPAIDAAVREVYRGLIGGEAPRLVTGAYRKERLRVPSLYAFSVEDHPLTAPFVRRHCADVSRYADHLEIASVEGAAHFMTDDNPRAVEELALDFFARVG</sequence>
<dbReference type="Pfam" id="PF00561">
    <property type="entry name" value="Abhydrolase_1"/>
    <property type="match status" value="1"/>
</dbReference>
<dbReference type="InterPro" id="IPR000073">
    <property type="entry name" value="AB_hydrolase_1"/>
</dbReference>
<name>A0A7D4Q7A0_9MICO</name>
<dbReference type="Gene3D" id="3.40.50.1820">
    <property type="entry name" value="alpha/beta hydrolase"/>
    <property type="match status" value="1"/>
</dbReference>
<dbReference type="RefSeq" id="WP_172989280.1">
    <property type="nucleotide sequence ID" value="NZ_CP054038.1"/>
</dbReference>
<evidence type="ECO:0000259" key="2">
    <source>
        <dbReference type="Pfam" id="PF00561"/>
    </source>
</evidence>
<gene>
    <name evidence="3" type="ORF">HQM25_05205</name>
</gene>
<dbReference type="SUPFAM" id="SSF53474">
    <property type="entry name" value="alpha/beta-Hydrolases"/>
    <property type="match status" value="1"/>
</dbReference>
<dbReference type="InterPro" id="IPR029058">
    <property type="entry name" value="AB_hydrolase_fold"/>
</dbReference>
<proteinExistence type="predicted"/>
<dbReference type="Proteomes" id="UP000502498">
    <property type="component" value="Chromosome"/>
</dbReference>
<keyword evidence="1 3" id="KW-0378">Hydrolase</keyword>
<reference evidence="3 4" key="1">
    <citation type="submission" date="2020-05" db="EMBL/GenBank/DDBJ databases">
        <title>Strain PA2F3 complete genome.</title>
        <authorList>
            <person name="Kim Y.-S."/>
            <person name="Kim S.-J."/>
            <person name="Jung H.-k."/>
            <person name="Kim S.-E."/>
            <person name="Kim K.-H."/>
        </authorList>
    </citation>
    <scope>NUCLEOTIDE SEQUENCE [LARGE SCALE GENOMIC DNA]</scope>
    <source>
        <strain evidence="3 4">PA2F3</strain>
    </source>
</reference>
<accession>A0A7D4Q7A0</accession>
<dbReference type="EMBL" id="CP054038">
    <property type="protein sequence ID" value="QKJ18839.1"/>
    <property type="molecule type" value="Genomic_DNA"/>
</dbReference>
<dbReference type="AlphaFoldDB" id="A0A7D4Q7A0"/>
<dbReference type="PANTHER" id="PTHR43329">
    <property type="entry name" value="EPOXIDE HYDROLASE"/>
    <property type="match status" value="1"/>
</dbReference>
<evidence type="ECO:0000256" key="1">
    <source>
        <dbReference type="ARBA" id="ARBA00022801"/>
    </source>
</evidence>
<dbReference type="PRINTS" id="PR00412">
    <property type="entry name" value="EPOXHYDRLASE"/>
</dbReference>
<feature type="domain" description="AB hydrolase-1" evidence="2">
    <location>
        <begin position="43"/>
        <end position="156"/>
    </location>
</feature>